<keyword evidence="3" id="KW-0235">DNA replication</keyword>
<dbReference type="InterPro" id="IPR036915">
    <property type="entry name" value="Cyclin-like_sf"/>
</dbReference>
<evidence type="ECO:0000256" key="2">
    <source>
        <dbReference type="ARBA" id="ARBA00010840"/>
    </source>
</evidence>
<keyword evidence="5" id="KW-0539">Nucleus</keyword>
<comment type="similarity">
    <text evidence="2">Belongs to the ORC6 family.</text>
</comment>
<dbReference type="Gene3D" id="1.10.472.10">
    <property type="entry name" value="Cyclin-like"/>
    <property type="match status" value="2"/>
</dbReference>
<dbReference type="EMBL" id="HBFA01032006">
    <property type="protein sequence ID" value="CAD8682849.1"/>
    <property type="molecule type" value="Transcribed_RNA"/>
</dbReference>
<evidence type="ECO:0008006" key="9">
    <source>
        <dbReference type="Google" id="ProtNLM"/>
    </source>
</evidence>
<reference evidence="8" key="1">
    <citation type="submission" date="2021-01" db="EMBL/GenBank/DDBJ databases">
        <authorList>
            <person name="Corre E."/>
            <person name="Pelletier E."/>
            <person name="Niang G."/>
            <person name="Scheremetjew M."/>
            <person name="Finn R."/>
            <person name="Kale V."/>
            <person name="Holt S."/>
            <person name="Cochrane G."/>
            <person name="Meng A."/>
            <person name="Brown T."/>
            <person name="Cohen L."/>
        </authorList>
    </citation>
    <scope>NUCLEOTIDE SEQUENCE</scope>
    <source>
        <strain evidence="8">CCMP722</strain>
    </source>
</reference>
<dbReference type="Pfam" id="PF05460">
    <property type="entry name" value="ORC6"/>
    <property type="match status" value="1"/>
</dbReference>
<comment type="subcellular location">
    <subcellularLocation>
        <location evidence="1">Nucleus</location>
    </subcellularLocation>
</comment>
<name>A0A7S0RNG9_9CHLO</name>
<dbReference type="GO" id="GO:0005664">
    <property type="term" value="C:nuclear origin of replication recognition complex"/>
    <property type="evidence" value="ECO:0007669"/>
    <property type="project" value="InterPro"/>
</dbReference>
<dbReference type="InterPro" id="IPR020529">
    <property type="entry name" value="ORC6_met/pln"/>
</dbReference>
<dbReference type="PANTHER" id="PTHR13394:SF0">
    <property type="entry name" value="ORIGIN RECOGNITION COMPLEX SUBUNIT 6"/>
    <property type="match status" value="1"/>
</dbReference>
<keyword evidence="4" id="KW-0238">DNA-binding</keyword>
<dbReference type="InterPro" id="IPR054113">
    <property type="entry name" value="ORC6_cyclin-like_2nd"/>
</dbReference>
<accession>A0A7S0RNG9</accession>
<organism evidence="8">
    <name type="scientific">Pyramimonas obovata</name>
    <dbReference type="NCBI Taxonomy" id="1411642"/>
    <lineage>
        <taxon>Eukaryota</taxon>
        <taxon>Viridiplantae</taxon>
        <taxon>Chlorophyta</taxon>
        <taxon>Pyramimonadophyceae</taxon>
        <taxon>Pyramimonadales</taxon>
        <taxon>Pyramimonadaceae</taxon>
        <taxon>Pyramimonas</taxon>
        <taxon>Pyramimonas incertae sedis</taxon>
    </lineage>
</organism>
<evidence type="ECO:0000256" key="5">
    <source>
        <dbReference type="ARBA" id="ARBA00023242"/>
    </source>
</evidence>
<evidence type="ECO:0000256" key="4">
    <source>
        <dbReference type="ARBA" id="ARBA00023125"/>
    </source>
</evidence>
<evidence type="ECO:0000256" key="1">
    <source>
        <dbReference type="ARBA" id="ARBA00004123"/>
    </source>
</evidence>
<evidence type="ECO:0000256" key="3">
    <source>
        <dbReference type="ARBA" id="ARBA00022705"/>
    </source>
</evidence>
<proteinExistence type="inferred from homology"/>
<dbReference type="SUPFAM" id="SSF47954">
    <property type="entry name" value="Cyclin-like"/>
    <property type="match status" value="1"/>
</dbReference>
<dbReference type="Pfam" id="PF21913">
    <property type="entry name" value="ORC6_2nd"/>
    <property type="match status" value="1"/>
</dbReference>
<dbReference type="GO" id="GO:0003677">
    <property type="term" value="F:DNA binding"/>
    <property type="evidence" value="ECO:0007669"/>
    <property type="project" value="UniProtKB-KW"/>
</dbReference>
<dbReference type="AlphaFoldDB" id="A0A7S0RNG9"/>
<dbReference type="GO" id="GO:0006270">
    <property type="term" value="P:DNA replication initiation"/>
    <property type="evidence" value="ECO:0007669"/>
    <property type="project" value="TreeGrafter"/>
</dbReference>
<evidence type="ECO:0000313" key="8">
    <source>
        <dbReference type="EMBL" id="CAD8682849.1"/>
    </source>
</evidence>
<gene>
    <name evidence="8" type="ORF">POBO1169_LOCUS16123</name>
</gene>
<feature type="domain" description="ORC6 first cyclin-like" evidence="6">
    <location>
        <begin position="5"/>
        <end position="88"/>
    </location>
</feature>
<dbReference type="CDD" id="cd11583">
    <property type="entry name" value="Orc6_mid"/>
    <property type="match status" value="1"/>
</dbReference>
<evidence type="ECO:0000259" key="6">
    <source>
        <dbReference type="Pfam" id="PF05460"/>
    </source>
</evidence>
<evidence type="ECO:0000259" key="7">
    <source>
        <dbReference type="Pfam" id="PF21913"/>
    </source>
</evidence>
<dbReference type="PANTHER" id="PTHR13394">
    <property type="entry name" value="ORIGIN RECOGNITION COMPLEX SUBUNIT 6"/>
    <property type="match status" value="1"/>
</dbReference>
<feature type="domain" description="ORC6 second cyclin-like" evidence="7">
    <location>
        <begin position="91"/>
        <end position="179"/>
    </location>
</feature>
<dbReference type="InterPro" id="IPR008721">
    <property type="entry name" value="ORC6_cyclin_first"/>
</dbReference>
<protein>
    <recommendedName>
        <fullName evidence="9">Origin recognition complex subunit 6</fullName>
    </recommendedName>
</protein>
<sequence length="272" mass="29939">MNVITIVKRLGIKEPKVAERATELLRKADTKGSLRGQAQVCGPAICVEIATSMLKVQVDRSQIMRFSGVTEKEYTNMLRFLRNSLGIKAVVDIRAMAVQFGCARIVDTIARVLKTYKEATIAGLPSERQIHADLSAPVYAAVAVYLTAKKHKAKIDRPKVLVAAAVTEEEFKTVCESMYEACFHIIGIGQRQKRAREDESDESADEAEGCGDKDDAYAAWKARVTAKESVKEVDVGVDNSNRKENTPNSRVVLPTKATKQAKLNFGRIAAPR</sequence>